<accession>A0A2J6R716</accession>
<gene>
    <name evidence="1" type="ORF">L207DRAFT_588897</name>
</gene>
<dbReference type="AlphaFoldDB" id="A0A2J6R716"/>
<name>A0A2J6R716_HYAVF</name>
<dbReference type="OrthoDB" id="3500415at2759"/>
<evidence type="ECO:0008006" key="3">
    <source>
        <dbReference type="Google" id="ProtNLM"/>
    </source>
</evidence>
<sequence length="318" mass="36129">MFLAPLVRCSRRLNNVVGPLLYRTFTQSLTKPASLPNLLRMVMEKPAVGAEIKNLVLMEPYFHEGLSMSSYLPQDFDRCIFAIRSFEISINKMNWIQTIGRGEWDAVVALLLFYTPSLEGIKIASSGLSHYIYLNQICLHIALNQRIRNPIGQAHSLEKLRNYSIDHRGPSPRIGIRTILPWCAVLSMHTIRIAMLEQEDDWDPSPFPKQYHVQNLRITNSSVDGMIMRTLLGRFVSLQKFYYHHGSAELTDFIFQAIGEGLAHLHDSLEELVLLGTLRDVLSGDLGREPVGSLAEFTKLRCIGTEAEVLFGPDNYVW</sequence>
<keyword evidence="2" id="KW-1185">Reference proteome</keyword>
<evidence type="ECO:0000313" key="1">
    <source>
        <dbReference type="EMBL" id="PMD34298.1"/>
    </source>
</evidence>
<dbReference type="Proteomes" id="UP000235786">
    <property type="component" value="Unassembled WGS sequence"/>
</dbReference>
<evidence type="ECO:0000313" key="2">
    <source>
        <dbReference type="Proteomes" id="UP000235786"/>
    </source>
</evidence>
<protein>
    <recommendedName>
        <fullName evidence="3">F-box domain-containing protein</fullName>
    </recommendedName>
</protein>
<reference evidence="1 2" key="1">
    <citation type="submission" date="2016-04" db="EMBL/GenBank/DDBJ databases">
        <title>A degradative enzymes factory behind the ericoid mycorrhizal symbiosis.</title>
        <authorList>
            <consortium name="DOE Joint Genome Institute"/>
            <person name="Martino E."/>
            <person name="Morin E."/>
            <person name="Grelet G."/>
            <person name="Kuo A."/>
            <person name="Kohler A."/>
            <person name="Daghino S."/>
            <person name="Barry K."/>
            <person name="Choi C."/>
            <person name="Cichocki N."/>
            <person name="Clum A."/>
            <person name="Copeland A."/>
            <person name="Hainaut M."/>
            <person name="Haridas S."/>
            <person name="Labutti K."/>
            <person name="Lindquist E."/>
            <person name="Lipzen A."/>
            <person name="Khouja H.-R."/>
            <person name="Murat C."/>
            <person name="Ohm R."/>
            <person name="Olson A."/>
            <person name="Spatafora J."/>
            <person name="Veneault-Fourrey C."/>
            <person name="Henrissat B."/>
            <person name="Grigoriev I."/>
            <person name="Martin F."/>
            <person name="Perotto S."/>
        </authorList>
    </citation>
    <scope>NUCLEOTIDE SEQUENCE [LARGE SCALE GENOMIC DNA]</scope>
    <source>
        <strain evidence="1 2">F</strain>
    </source>
</reference>
<organism evidence="1 2">
    <name type="scientific">Hyaloscypha variabilis (strain UAMH 11265 / GT02V1 / F)</name>
    <name type="common">Meliniomyces variabilis</name>
    <dbReference type="NCBI Taxonomy" id="1149755"/>
    <lineage>
        <taxon>Eukaryota</taxon>
        <taxon>Fungi</taxon>
        <taxon>Dikarya</taxon>
        <taxon>Ascomycota</taxon>
        <taxon>Pezizomycotina</taxon>
        <taxon>Leotiomycetes</taxon>
        <taxon>Helotiales</taxon>
        <taxon>Hyaloscyphaceae</taxon>
        <taxon>Hyaloscypha</taxon>
        <taxon>Hyaloscypha variabilis</taxon>
    </lineage>
</organism>
<dbReference type="EMBL" id="KZ613954">
    <property type="protein sequence ID" value="PMD34298.1"/>
    <property type="molecule type" value="Genomic_DNA"/>
</dbReference>
<proteinExistence type="predicted"/>